<dbReference type="AlphaFoldDB" id="A0A4Z2EDH6"/>
<evidence type="ECO:0000313" key="2">
    <source>
        <dbReference type="Proteomes" id="UP000314294"/>
    </source>
</evidence>
<sequence length="135" mass="14575">MNFLMSAFHKILTSSLSSSQGNAGHIRVVPCGPRVFVRARDHLCLMWTEPLTQGAQSTVHTVSALEHPLSAVLKDVLNSTISPVRGQLGPFRISGASRSFAQNTLNWSFTNGTYWTSSSAPAAVSITTGCAWTWP</sequence>
<dbReference type="Proteomes" id="UP000314294">
    <property type="component" value="Unassembled WGS sequence"/>
</dbReference>
<protein>
    <submittedName>
        <fullName evidence="1">Uncharacterized protein</fullName>
    </submittedName>
</protein>
<comment type="caution">
    <text evidence="1">The sequence shown here is derived from an EMBL/GenBank/DDBJ whole genome shotgun (WGS) entry which is preliminary data.</text>
</comment>
<accession>A0A4Z2EDH6</accession>
<reference evidence="1 2" key="1">
    <citation type="submission" date="2019-03" db="EMBL/GenBank/DDBJ databases">
        <title>First draft genome of Liparis tanakae, snailfish: a comprehensive survey of snailfish specific genes.</title>
        <authorList>
            <person name="Kim W."/>
            <person name="Song I."/>
            <person name="Jeong J.-H."/>
            <person name="Kim D."/>
            <person name="Kim S."/>
            <person name="Ryu S."/>
            <person name="Song J.Y."/>
            <person name="Lee S.K."/>
        </authorList>
    </citation>
    <scope>NUCLEOTIDE SEQUENCE [LARGE SCALE GENOMIC DNA]</scope>
    <source>
        <tissue evidence="1">Muscle</tissue>
    </source>
</reference>
<proteinExistence type="predicted"/>
<name>A0A4Z2EDH6_9TELE</name>
<dbReference type="EMBL" id="SRLO01009453">
    <property type="protein sequence ID" value="TNN26805.1"/>
    <property type="molecule type" value="Genomic_DNA"/>
</dbReference>
<gene>
    <name evidence="1" type="ORF">EYF80_063058</name>
</gene>
<organism evidence="1 2">
    <name type="scientific">Liparis tanakae</name>
    <name type="common">Tanaka's snailfish</name>
    <dbReference type="NCBI Taxonomy" id="230148"/>
    <lineage>
        <taxon>Eukaryota</taxon>
        <taxon>Metazoa</taxon>
        <taxon>Chordata</taxon>
        <taxon>Craniata</taxon>
        <taxon>Vertebrata</taxon>
        <taxon>Euteleostomi</taxon>
        <taxon>Actinopterygii</taxon>
        <taxon>Neopterygii</taxon>
        <taxon>Teleostei</taxon>
        <taxon>Neoteleostei</taxon>
        <taxon>Acanthomorphata</taxon>
        <taxon>Eupercaria</taxon>
        <taxon>Perciformes</taxon>
        <taxon>Cottioidei</taxon>
        <taxon>Cottales</taxon>
        <taxon>Liparidae</taxon>
        <taxon>Liparis</taxon>
    </lineage>
</organism>
<keyword evidence="2" id="KW-1185">Reference proteome</keyword>
<evidence type="ECO:0000313" key="1">
    <source>
        <dbReference type="EMBL" id="TNN26805.1"/>
    </source>
</evidence>